<evidence type="ECO:0000313" key="2">
    <source>
        <dbReference type="Proteomes" id="UP000003452"/>
    </source>
</evidence>
<dbReference type="AlphaFoldDB" id="B5CWC9"/>
<evidence type="ECO:0000313" key="1">
    <source>
        <dbReference type="EMBL" id="EDY96576.1"/>
    </source>
</evidence>
<dbReference type="Proteomes" id="UP000003452">
    <property type="component" value="Unassembled WGS sequence"/>
</dbReference>
<sequence>MCACTHLLAYRTVALIVRIFLDDVYRKYNMLYKRNKVYAL</sequence>
<gene>
    <name evidence="1" type="ORF">BACPLE_01019</name>
</gene>
<organism evidence="1 2">
    <name type="scientific">Phocaeicola plebeius (strain DSM 17135 / JCM 12973 / CCUG 54634 / M2)</name>
    <name type="common">Bacteroides plebeius</name>
    <dbReference type="NCBI Taxonomy" id="484018"/>
    <lineage>
        <taxon>Bacteria</taxon>
        <taxon>Pseudomonadati</taxon>
        <taxon>Bacteroidota</taxon>
        <taxon>Bacteroidia</taxon>
        <taxon>Bacteroidales</taxon>
        <taxon>Bacteroidaceae</taxon>
        <taxon>Phocaeicola</taxon>
    </lineage>
</organism>
<reference evidence="1 2" key="1">
    <citation type="submission" date="2008-08" db="EMBL/GenBank/DDBJ databases">
        <title>Draft genome sequence of Bacteroides plebeius (DSM 17135).</title>
        <authorList>
            <person name="Sudarsanam P."/>
            <person name="Ley R."/>
            <person name="Guruge J."/>
            <person name="Turnbaugh P.J."/>
            <person name="Mahowald M."/>
            <person name="Liep D."/>
            <person name="Gordon J."/>
        </authorList>
    </citation>
    <scope>NUCLEOTIDE SEQUENCE [LARGE SCALE GENOMIC DNA]</scope>
    <source>
        <strain evidence="2">DSM 17135 / JCM 12973 / M2</strain>
    </source>
</reference>
<dbReference type="EMBL" id="ABQC02000012">
    <property type="protein sequence ID" value="EDY96576.1"/>
    <property type="molecule type" value="Genomic_DNA"/>
</dbReference>
<proteinExistence type="predicted"/>
<dbReference type="HOGENOM" id="CLU_3285159_0_0_10"/>
<reference evidence="1 2" key="2">
    <citation type="submission" date="2008-08" db="EMBL/GenBank/DDBJ databases">
        <authorList>
            <person name="Fulton L."/>
            <person name="Clifton S."/>
            <person name="Fulton B."/>
            <person name="Xu J."/>
            <person name="Minx P."/>
            <person name="Pepin K.H."/>
            <person name="Johnson M."/>
            <person name="Thiruvilangam P."/>
            <person name="Bhonagiri V."/>
            <person name="Nash W.E."/>
            <person name="Mardis E.R."/>
            <person name="Wilson R.K."/>
        </authorList>
    </citation>
    <scope>NUCLEOTIDE SEQUENCE [LARGE SCALE GENOMIC DNA]</scope>
    <source>
        <strain evidence="2">DSM 17135 / JCM 12973 / M2</strain>
    </source>
</reference>
<name>B5CWC9_PHOPM</name>
<comment type="caution">
    <text evidence="1">The sequence shown here is derived from an EMBL/GenBank/DDBJ whole genome shotgun (WGS) entry which is preliminary data.</text>
</comment>
<accession>B5CWC9</accession>
<protein>
    <submittedName>
        <fullName evidence="1">Uncharacterized protein</fullName>
    </submittedName>
</protein>